<keyword evidence="2" id="KW-1185">Reference proteome</keyword>
<organism evidence="1 2">
    <name type="scientific">Hypoxylon rubiginosum</name>
    <dbReference type="NCBI Taxonomy" id="110542"/>
    <lineage>
        <taxon>Eukaryota</taxon>
        <taxon>Fungi</taxon>
        <taxon>Dikarya</taxon>
        <taxon>Ascomycota</taxon>
        <taxon>Pezizomycotina</taxon>
        <taxon>Sordariomycetes</taxon>
        <taxon>Xylariomycetidae</taxon>
        <taxon>Xylariales</taxon>
        <taxon>Hypoxylaceae</taxon>
        <taxon>Hypoxylon</taxon>
    </lineage>
</organism>
<reference evidence="1 2" key="1">
    <citation type="journal article" date="2022" name="New Phytol.">
        <title>Ecological generalism drives hyperdiversity of secondary metabolite gene clusters in xylarialean endophytes.</title>
        <authorList>
            <person name="Franco M.E.E."/>
            <person name="Wisecaver J.H."/>
            <person name="Arnold A.E."/>
            <person name="Ju Y.M."/>
            <person name="Slot J.C."/>
            <person name="Ahrendt S."/>
            <person name="Moore L.P."/>
            <person name="Eastman K.E."/>
            <person name="Scott K."/>
            <person name="Konkel Z."/>
            <person name="Mondo S.J."/>
            <person name="Kuo A."/>
            <person name="Hayes R.D."/>
            <person name="Haridas S."/>
            <person name="Andreopoulos B."/>
            <person name="Riley R."/>
            <person name="LaButti K."/>
            <person name="Pangilinan J."/>
            <person name="Lipzen A."/>
            <person name="Amirebrahimi M."/>
            <person name="Yan J."/>
            <person name="Adam C."/>
            <person name="Keymanesh K."/>
            <person name="Ng V."/>
            <person name="Louie K."/>
            <person name="Northen T."/>
            <person name="Drula E."/>
            <person name="Henrissat B."/>
            <person name="Hsieh H.M."/>
            <person name="Youens-Clark K."/>
            <person name="Lutzoni F."/>
            <person name="Miadlikowska J."/>
            <person name="Eastwood D.C."/>
            <person name="Hamelin R.C."/>
            <person name="Grigoriev I.V."/>
            <person name="U'Ren J.M."/>
        </authorList>
    </citation>
    <scope>NUCLEOTIDE SEQUENCE [LARGE SCALE GENOMIC DNA]</scope>
    <source>
        <strain evidence="1 2">CBS 119005</strain>
    </source>
</reference>
<name>A0ACB9Z6N8_9PEZI</name>
<proteinExistence type="predicted"/>
<dbReference type="Proteomes" id="UP001497700">
    <property type="component" value="Unassembled WGS sequence"/>
</dbReference>
<evidence type="ECO:0000313" key="1">
    <source>
        <dbReference type="EMBL" id="KAI4867278.1"/>
    </source>
</evidence>
<comment type="caution">
    <text evidence="1">The sequence shown here is derived from an EMBL/GenBank/DDBJ whole genome shotgun (WGS) entry which is preliminary data.</text>
</comment>
<gene>
    <name evidence="1" type="ORF">F4820DRAFT_214303</name>
</gene>
<protein>
    <submittedName>
        <fullName evidence="1">Uncharacterized protein</fullName>
    </submittedName>
</protein>
<sequence>MLFSALSLLTSAAAVSATALPSSFSSSSSSAAAAPAKRASGSISVTPHDKFASSLGVLGCKINTNRVAYWPEARGCDDLCVKVSANGRSVNLLVIDHSGGAHDISYDAWNYLVTGRSATDDPTQGGGIPATWEDVPMSECADLITEPTGRLAFSAPTGMNTVGSCLGNAWFAENYVLYNIYTSQCTFGYDEVCTLEGNLPQCGHTLGETAVLTTQPVYNIDYGTGKLSLAA</sequence>
<evidence type="ECO:0000313" key="2">
    <source>
        <dbReference type="Proteomes" id="UP001497700"/>
    </source>
</evidence>
<dbReference type="EMBL" id="MU393449">
    <property type="protein sequence ID" value="KAI4867278.1"/>
    <property type="molecule type" value="Genomic_DNA"/>
</dbReference>
<accession>A0ACB9Z6N8</accession>